<evidence type="ECO:0000313" key="3">
    <source>
        <dbReference type="Proteomes" id="UP000886876"/>
    </source>
</evidence>
<keyword evidence="1" id="KW-0472">Membrane</keyword>
<sequence length="242" mass="26775">MSKRSRSIIILLIVLTAAVILYALFGMDRGVETTPVELPDALPTEAVSTPEPSGHDVAELSPDTVQAVISLLGRTESYSRTVTVEDFWDGGSSVTEMKVWADSSMTRIRIEQSGGAKNILLKDAKLYIWYDNSQNVYESNVMSGSEADEWLRVINYEELLQLPVENIISASYEQYMNESCILVEYSSGEFGYTDLVFISVSTGLLMGAETYDGDTLIYRMSSTMPNLTSPDEGLFQLPASEK</sequence>
<keyword evidence="1" id="KW-1133">Transmembrane helix</keyword>
<evidence type="ECO:0000256" key="1">
    <source>
        <dbReference type="SAM" id="Phobius"/>
    </source>
</evidence>
<gene>
    <name evidence="2" type="ORF">IAD42_07275</name>
</gene>
<name>A0A9D1G575_9FIRM</name>
<dbReference type="EMBL" id="DVJS01000180">
    <property type="protein sequence ID" value="HIS97757.1"/>
    <property type="molecule type" value="Genomic_DNA"/>
</dbReference>
<proteinExistence type="predicted"/>
<organism evidence="2 3">
    <name type="scientific">Candidatus Scatomorpha pullistercoris</name>
    <dbReference type="NCBI Taxonomy" id="2840929"/>
    <lineage>
        <taxon>Bacteria</taxon>
        <taxon>Bacillati</taxon>
        <taxon>Bacillota</taxon>
        <taxon>Clostridia</taxon>
        <taxon>Eubacteriales</taxon>
        <taxon>Candidatus Scatomorpha</taxon>
    </lineage>
</organism>
<feature type="transmembrane region" description="Helical" evidence="1">
    <location>
        <begin position="7"/>
        <end position="25"/>
    </location>
</feature>
<reference evidence="2" key="1">
    <citation type="submission" date="2020-10" db="EMBL/GenBank/DDBJ databases">
        <authorList>
            <person name="Gilroy R."/>
        </authorList>
    </citation>
    <scope>NUCLEOTIDE SEQUENCE</scope>
    <source>
        <strain evidence="2">ChiHecec3B27-6122</strain>
    </source>
</reference>
<dbReference type="AlphaFoldDB" id="A0A9D1G575"/>
<dbReference type="Proteomes" id="UP000886876">
    <property type="component" value="Unassembled WGS sequence"/>
</dbReference>
<protein>
    <submittedName>
        <fullName evidence="2">Uncharacterized protein</fullName>
    </submittedName>
</protein>
<evidence type="ECO:0000313" key="2">
    <source>
        <dbReference type="EMBL" id="HIS97757.1"/>
    </source>
</evidence>
<reference evidence="2" key="2">
    <citation type="journal article" date="2021" name="PeerJ">
        <title>Extensive microbial diversity within the chicken gut microbiome revealed by metagenomics and culture.</title>
        <authorList>
            <person name="Gilroy R."/>
            <person name="Ravi A."/>
            <person name="Getino M."/>
            <person name="Pursley I."/>
            <person name="Horton D.L."/>
            <person name="Alikhan N.F."/>
            <person name="Baker D."/>
            <person name="Gharbi K."/>
            <person name="Hall N."/>
            <person name="Watson M."/>
            <person name="Adriaenssens E.M."/>
            <person name="Foster-Nyarko E."/>
            <person name="Jarju S."/>
            <person name="Secka A."/>
            <person name="Antonio M."/>
            <person name="Oren A."/>
            <person name="Chaudhuri R.R."/>
            <person name="La Ragione R."/>
            <person name="Hildebrand F."/>
            <person name="Pallen M.J."/>
        </authorList>
    </citation>
    <scope>NUCLEOTIDE SEQUENCE</scope>
    <source>
        <strain evidence="2">ChiHecec3B27-6122</strain>
    </source>
</reference>
<comment type="caution">
    <text evidence="2">The sequence shown here is derived from an EMBL/GenBank/DDBJ whole genome shotgun (WGS) entry which is preliminary data.</text>
</comment>
<accession>A0A9D1G575</accession>
<keyword evidence="1" id="KW-0812">Transmembrane</keyword>